<evidence type="ECO:0000313" key="4">
    <source>
        <dbReference type="Proteomes" id="UP000027936"/>
    </source>
</evidence>
<keyword evidence="1" id="KW-0175">Coiled coil</keyword>
<evidence type="ECO:0000256" key="2">
    <source>
        <dbReference type="SAM" id="Phobius"/>
    </source>
</evidence>
<reference evidence="3 4" key="1">
    <citation type="submission" date="2014-04" db="EMBL/GenBank/DDBJ databases">
        <title>Draft genome sequence of Bacillus azotoformans MEV2011, a (co-) denitrifying strain unable to grow in the presence of oxygen.</title>
        <authorList>
            <person name="Nielsen M."/>
            <person name="Schreiber L."/>
            <person name="Finster K."/>
            <person name="Schramm A."/>
        </authorList>
    </citation>
    <scope>NUCLEOTIDE SEQUENCE [LARGE SCALE GENOMIC DNA]</scope>
    <source>
        <strain evidence="3 4">MEV2011</strain>
    </source>
</reference>
<dbReference type="AlphaFoldDB" id="A0A072NFU5"/>
<feature type="coiled-coil region" evidence="1">
    <location>
        <begin position="63"/>
        <end position="97"/>
    </location>
</feature>
<protein>
    <submittedName>
        <fullName evidence="3">Septum formation initiator</fullName>
    </submittedName>
</protein>
<organism evidence="3 4">
    <name type="scientific">Schinkia azotoformans MEV2011</name>
    <dbReference type="NCBI Taxonomy" id="1348973"/>
    <lineage>
        <taxon>Bacteria</taxon>
        <taxon>Bacillati</taxon>
        <taxon>Bacillota</taxon>
        <taxon>Bacilli</taxon>
        <taxon>Bacillales</taxon>
        <taxon>Bacillaceae</taxon>
        <taxon>Calidifontibacillus/Schinkia group</taxon>
        <taxon>Schinkia</taxon>
    </lineage>
</organism>
<dbReference type="Pfam" id="PF04977">
    <property type="entry name" value="DivIC"/>
    <property type="match status" value="1"/>
</dbReference>
<dbReference type="PANTHER" id="PTHR40027">
    <property type="entry name" value="CELL DIVISION PROTEIN DIVIC"/>
    <property type="match status" value="1"/>
</dbReference>
<dbReference type="Proteomes" id="UP000027936">
    <property type="component" value="Unassembled WGS sequence"/>
</dbReference>
<dbReference type="RefSeq" id="WP_035198275.1">
    <property type="nucleotide sequence ID" value="NZ_JJRY01000027.1"/>
</dbReference>
<dbReference type="GO" id="GO:0051301">
    <property type="term" value="P:cell division"/>
    <property type="evidence" value="ECO:0007669"/>
    <property type="project" value="InterPro"/>
</dbReference>
<dbReference type="InterPro" id="IPR007060">
    <property type="entry name" value="FtsL/DivIC"/>
</dbReference>
<dbReference type="OrthoDB" id="2991180at2"/>
<keyword evidence="2" id="KW-1133">Transmembrane helix</keyword>
<dbReference type="EMBL" id="JJRY01000027">
    <property type="protein sequence ID" value="KEF36426.1"/>
    <property type="molecule type" value="Genomic_DNA"/>
</dbReference>
<comment type="caution">
    <text evidence="3">The sequence shown here is derived from an EMBL/GenBank/DDBJ whole genome shotgun (WGS) entry which is preliminary data.</text>
</comment>
<gene>
    <name evidence="3" type="ORF">M670_04396</name>
</gene>
<dbReference type="InterPro" id="IPR039076">
    <property type="entry name" value="DivIC"/>
</dbReference>
<dbReference type="PANTHER" id="PTHR40027:SF1">
    <property type="entry name" value="CELL DIVISION PROTEIN DIVIC"/>
    <property type="match status" value="1"/>
</dbReference>
<dbReference type="PATRIC" id="fig|1348973.3.peg.4270"/>
<evidence type="ECO:0000313" key="3">
    <source>
        <dbReference type="EMBL" id="KEF36426.1"/>
    </source>
</evidence>
<feature type="transmembrane region" description="Helical" evidence="2">
    <location>
        <begin position="38"/>
        <end position="56"/>
    </location>
</feature>
<keyword evidence="2" id="KW-0812">Transmembrane</keyword>
<proteinExistence type="predicted"/>
<keyword evidence="2" id="KW-0472">Membrane</keyword>
<evidence type="ECO:0000256" key="1">
    <source>
        <dbReference type="SAM" id="Coils"/>
    </source>
</evidence>
<accession>A0A072NFU5</accession>
<sequence length="123" mass="14450">MEPLRSRKITTLHSNYTHEQTEQQLGKKKKRRGLYRRLTLIALIALGISYCIGSMLHTQAEAAQEKIKEKIELEKKYASLKEQEKDHRAEIVKLNDDEYVAKLARNEYFLSEEGEIIFKLQNE</sequence>
<name>A0A072NFU5_SCHAZ</name>